<protein>
    <submittedName>
        <fullName evidence="1">Uncharacterized protein</fullName>
    </submittedName>
</protein>
<dbReference type="EMBL" id="CAGS01000139">
    <property type="protein sequence ID" value="CCF83349.1"/>
    <property type="molecule type" value="Genomic_DNA"/>
</dbReference>
<organism evidence="1 2">
    <name type="scientific">Nitrolancea hollandica Lb</name>
    <dbReference type="NCBI Taxonomy" id="1129897"/>
    <lineage>
        <taxon>Bacteria</taxon>
        <taxon>Pseudomonadati</taxon>
        <taxon>Thermomicrobiota</taxon>
        <taxon>Thermomicrobia</taxon>
        <taxon>Sphaerobacterales</taxon>
        <taxon>Sphaerobacterineae</taxon>
        <taxon>Sphaerobacteraceae</taxon>
        <taxon>Nitrolancea</taxon>
    </lineage>
</organism>
<keyword evidence="2" id="KW-1185">Reference proteome</keyword>
<comment type="caution">
    <text evidence="1">The sequence shown here is derived from an EMBL/GenBank/DDBJ whole genome shotgun (WGS) entry which is preliminary data.</text>
</comment>
<proteinExistence type="predicted"/>
<sequence length="139" mass="15043">MCPVGRVEAVRDRDFLIDRPVLPDIAVPYDAVRDVTDDLVVLSAPAGDVDYLPGVTAAAGNPGQAEIRNGMEVDGSDQEQIGWVKARYPDALLVARRLERDIYVPYDAVQSVTSNGVVLTVPAAEVDYQGWAYPPLSES</sequence>
<dbReference type="Proteomes" id="UP000004221">
    <property type="component" value="Unassembled WGS sequence"/>
</dbReference>
<gene>
    <name evidence="1" type="ORF">NITHO_2230005</name>
</gene>
<accession>I4EF87</accession>
<dbReference type="AlphaFoldDB" id="I4EF87"/>
<evidence type="ECO:0000313" key="2">
    <source>
        <dbReference type="Proteomes" id="UP000004221"/>
    </source>
</evidence>
<reference evidence="1 2" key="1">
    <citation type="journal article" date="2012" name="ISME J.">
        <title>Nitrification expanded: discovery, physiology and genomics of a nitrite-oxidizing bacterium from the phylum Chloroflexi.</title>
        <authorList>
            <person name="Sorokin D.Y."/>
            <person name="Lucker S."/>
            <person name="Vejmelkova D."/>
            <person name="Kostrikina N.A."/>
            <person name="Kleerebezem R."/>
            <person name="Rijpstra W.I."/>
            <person name="Damste J.S."/>
            <person name="Le Paslier D."/>
            <person name="Muyzer G."/>
            <person name="Wagner M."/>
            <person name="van Loosdrecht M.C."/>
            <person name="Daims H."/>
        </authorList>
    </citation>
    <scope>NUCLEOTIDE SEQUENCE [LARGE SCALE GENOMIC DNA]</scope>
    <source>
        <strain evidence="2">none</strain>
    </source>
</reference>
<evidence type="ECO:0000313" key="1">
    <source>
        <dbReference type="EMBL" id="CCF83349.1"/>
    </source>
</evidence>
<name>I4EF87_9BACT</name>